<accession>A0ABR6AFD8</accession>
<dbReference type="RefSeq" id="WP_182211012.1">
    <property type="nucleotide sequence ID" value="NZ_JACGBJ010000019.1"/>
</dbReference>
<keyword evidence="2" id="KW-1185">Reference proteome</keyword>
<organism evidence="1 2">
    <name type="scientific">Rhizobium changzhiense</name>
    <dbReference type="NCBI Taxonomy" id="2692317"/>
    <lineage>
        <taxon>Bacteria</taxon>
        <taxon>Pseudomonadati</taxon>
        <taxon>Pseudomonadota</taxon>
        <taxon>Alphaproteobacteria</taxon>
        <taxon>Hyphomicrobiales</taxon>
        <taxon>Rhizobiaceae</taxon>
        <taxon>Rhizobium/Agrobacterium group</taxon>
        <taxon>Rhizobium</taxon>
    </lineage>
</organism>
<protein>
    <submittedName>
        <fullName evidence="1">Uncharacterized protein</fullName>
    </submittedName>
</protein>
<reference evidence="1 2" key="1">
    <citation type="submission" date="2020-07" db="EMBL/GenBank/DDBJ databases">
        <authorList>
            <person name="Sun Q."/>
        </authorList>
    </citation>
    <scope>NUCLEOTIDE SEQUENCE [LARGE SCALE GENOMIC DNA]</scope>
    <source>
        <strain evidence="1 2">WYCCWR 11317</strain>
    </source>
</reference>
<gene>
    <name evidence="1" type="ORF">HX902_27400</name>
</gene>
<name>A0ABR6AFD8_9HYPH</name>
<dbReference type="Proteomes" id="UP000539787">
    <property type="component" value="Unassembled WGS sequence"/>
</dbReference>
<dbReference type="EMBL" id="JACGBJ010000019">
    <property type="protein sequence ID" value="MBA5805350.1"/>
    <property type="molecule type" value="Genomic_DNA"/>
</dbReference>
<comment type="caution">
    <text evidence="1">The sequence shown here is derived from an EMBL/GenBank/DDBJ whole genome shotgun (WGS) entry which is preliminary data.</text>
</comment>
<proteinExistence type="predicted"/>
<evidence type="ECO:0000313" key="1">
    <source>
        <dbReference type="EMBL" id="MBA5805350.1"/>
    </source>
</evidence>
<evidence type="ECO:0000313" key="2">
    <source>
        <dbReference type="Proteomes" id="UP000539787"/>
    </source>
</evidence>
<sequence length="72" mass="8671">MNTNDEVRRLEQCLSQLEDRAEEPSEAMKELIRYYRDKLVRLSKKPQRRFVPYRELDGVTVVNEQGDREDDI</sequence>